<reference evidence="2" key="2">
    <citation type="journal article" date="2022" name="Microb. Genom.">
        <title>A chromosome-scale genome assembly of the tomato pathogen Cladosporium fulvum reveals a compartmentalized genome architecture and the presence of a dispensable chromosome.</title>
        <authorList>
            <person name="Zaccaron A.Z."/>
            <person name="Chen L.H."/>
            <person name="Samaras A."/>
            <person name="Stergiopoulos I."/>
        </authorList>
    </citation>
    <scope>NUCLEOTIDE SEQUENCE</scope>
    <source>
        <strain evidence="2">Race5_Kim</strain>
    </source>
</reference>
<organism evidence="2 3">
    <name type="scientific">Passalora fulva</name>
    <name type="common">Tomato leaf mold</name>
    <name type="synonym">Cladosporium fulvum</name>
    <dbReference type="NCBI Taxonomy" id="5499"/>
    <lineage>
        <taxon>Eukaryota</taxon>
        <taxon>Fungi</taxon>
        <taxon>Dikarya</taxon>
        <taxon>Ascomycota</taxon>
        <taxon>Pezizomycotina</taxon>
        <taxon>Dothideomycetes</taxon>
        <taxon>Dothideomycetidae</taxon>
        <taxon>Mycosphaerellales</taxon>
        <taxon>Mycosphaerellaceae</taxon>
        <taxon>Fulvia</taxon>
    </lineage>
</organism>
<evidence type="ECO:0000313" key="2">
    <source>
        <dbReference type="EMBL" id="UJO11829.1"/>
    </source>
</evidence>
<dbReference type="OrthoDB" id="3650669at2759"/>
<dbReference type="GeneID" id="71980287"/>
<gene>
    <name evidence="2" type="ORF">CLAFUR5_00409</name>
</gene>
<dbReference type="RefSeq" id="XP_047756195.1">
    <property type="nucleotide sequence ID" value="XM_047899557.1"/>
</dbReference>
<feature type="region of interest" description="Disordered" evidence="1">
    <location>
        <begin position="61"/>
        <end position="97"/>
    </location>
</feature>
<sequence length="201" mass="22527">MLDIVADGVPRETSCVFCRRCATTSGPSQVVQVRVVDDHPPSILCRHYSMSPNRGLVSPWHKARSYSTAKPTPPTPRPYRQAAPEQRLSRHPAYPEPPAEIEQKKSLFPRLWPFKPSQQGPIDLGAKDPARGVESARRVVKEGVLDPRYKSIARRVTALICALPLSIYLGYELFQRRFKGKERKRVVPPPAKPVEGSMNPA</sequence>
<proteinExistence type="predicted"/>
<dbReference type="Proteomes" id="UP000756132">
    <property type="component" value="Chromosome 1"/>
</dbReference>
<keyword evidence="3" id="KW-1185">Reference proteome</keyword>
<dbReference type="KEGG" id="ffu:CLAFUR5_00409"/>
<dbReference type="EMBL" id="CP090163">
    <property type="protein sequence ID" value="UJO11829.1"/>
    <property type="molecule type" value="Genomic_DNA"/>
</dbReference>
<feature type="region of interest" description="Disordered" evidence="1">
    <location>
        <begin position="182"/>
        <end position="201"/>
    </location>
</feature>
<name>A0A9Q8L6W0_PASFU</name>
<dbReference type="AlphaFoldDB" id="A0A9Q8L6W0"/>
<protein>
    <submittedName>
        <fullName evidence="2">Uncharacterized protein</fullName>
    </submittedName>
</protein>
<accession>A0A9Q8L6W0</accession>
<evidence type="ECO:0000256" key="1">
    <source>
        <dbReference type="SAM" id="MobiDB-lite"/>
    </source>
</evidence>
<reference evidence="2" key="1">
    <citation type="submission" date="2021-12" db="EMBL/GenBank/DDBJ databases">
        <authorList>
            <person name="Zaccaron A."/>
            <person name="Stergiopoulos I."/>
        </authorList>
    </citation>
    <scope>NUCLEOTIDE SEQUENCE</scope>
    <source>
        <strain evidence="2">Race5_Kim</strain>
    </source>
</reference>
<evidence type="ECO:0000313" key="3">
    <source>
        <dbReference type="Proteomes" id="UP000756132"/>
    </source>
</evidence>